<dbReference type="Gene3D" id="3.40.30.10">
    <property type="entry name" value="Glutaredoxin"/>
    <property type="match status" value="1"/>
</dbReference>
<organism evidence="4 5">
    <name type="scientific">Seiridium unicorne</name>
    <dbReference type="NCBI Taxonomy" id="138068"/>
    <lineage>
        <taxon>Eukaryota</taxon>
        <taxon>Fungi</taxon>
        <taxon>Dikarya</taxon>
        <taxon>Ascomycota</taxon>
        <taxon>Pezizomycotina</taxon>
        <taxon>Sordariomycetes</taxon>
        <taxon>Xylariomycetidae</taxon>
        <taxon>Amphisphaeriales</taxon>
        <taxon>Sporocadaceae</taxon>
        <taxon>Seiridium</taxon>
    </lineage>
</organism>
<feature type="transmembrane region" description="Helical" evidence="2">
    <location>
        <begin position="220"/>
        <end position="239"/>
    </location>
</feature>
<accession>A0ABR2V3Y2</accession>
<keyword evidence="2" id="KW-1133">Transmembrane helix</keyword>
<evidence type="ECO:0000256" key="1">
    <source>
        <dbReference type="SAM" id="MobiDB-lite"/>
    </source>
</evidence>
<gene>
    <name evidence="4" type="ORF">SUNI508_05568</name>
</gene>
<dbReference type="PROSITE" id="PS51354">
    <property type="entry name" value="GLUTAREDOXIN_2"/>
    <property type="match status" value="1"/>
</dbReference>
<feature type="compositionally biased region" description="Basic and acidic residues" evidence="1">
    <location>
        <begin position="285"/>
        <end position="299"/>
    </location>
</feature>
<name>A0ABR2V3Y2_9PEZI</name>
<dbReference type="PANTHER" id="PTHR45694">
    <property type="entry name" value="GLUTAREDOXIN 2"/>
    <property type="match status" value="1"/>
</dbReference>
<dbReference type="PANTHER" id="PTHR45694:SF5">
    <property type="entry name" value="GLUTAREDOXIN 2"/>
    <property type="match status" value="1"/>
</dbReference>
<feature type="domain" description="Glutaredoxin" evidence="3">
    <location>
        <begin position="376"/>
        <end position="440"/>
    </location>
</feature>
<dbReference type="InterPro" id="IPR002109">
    <property type="entry name" value="Glutaredoxin"/>
</dbReference>
<proteinExistence type="predicted"/>
<comment type="caution">
    <text evidence="4">The sequence shown here is derived from an EMBL/GenBank/DDBJ whole genome shotgun (WGS) entry which is preliminary data.</text>
</comment>
<evidence type="ECO:0000313" key="5">
    <source>
        <dbReference type="Proteomes" id="UP001408356"/>
    </source>
</evidence>
<dbReference type="InterPro" id="IPR014025">
    <property type="entry name" value="Glutaredoxin_subgr"/>
</dbReference>
<dbReference type="NCBIfam" id="TIGR02180">
    <property type="entry name" value="GRX_euk"/>
    <property type="match status" value="1"/>
</dbReference>
<keyword evidence="5" id="KW-1185">Reference proteome</keyword>
<dbReference type="PRINTS" id="PR00160">
    <property type="entry name" value="GLUTAREDOXIN"/>
</dbReference>
<evidence type="ECO:0000259" key="3">
    <source>
        <dbReference type="Pfam" id="PF00462"/>
    </source>
</evidence>
<feature type="region of interest" description="Disordered" evidence="1">
    <location>
        <begin position="322"/>
        <end position="359"/>
    </location>
</feature>
<protein>
    <submittedName>
        <fullName evidence="4">Glutaredoxin domain-containing protein</fullName>
    </submittedName>
</protein>
<dbReference type="InterPro" id="IPR011899">
    <property type="entry name" value="Glutaredoxin_euk/vir"/>
</dbReference>
<feature type="region of interest" description="Disordered" evidence="1">
    <location>
        <begin position="260"/>
        <end position="299"/>
    </location>
</feature>
<keyword evidence="2" id="KW-0812">Transmembrane</keyword>
<dbReference type="Proteomes" id="UP001408356">
    <property type="component" value="Unassembled WGS sequence"/>
</dbReference>
<feature type="region of interest" description="Disordered" evidence="1">
    <location>
        <begin position="45"/>
        <end position="66"/>
    </location>
</feature>
<dbReference type="CDD" id="cd03419">
    <property type="entry name" value="GRX_GRXh_1_2_like"/>
    <property type="match status" value="1"/>
</dbReference>
<evidence type="ECO:0000256" key="2">
    <source>
        <dbReference type="SAM" id="Phobius"/>
    </source>
</evidence>
<dbReference type="EMBL" id="JARVKF010000168">
    <property type="protein sequence ID" value="KAK9421638.1"/>
    <property type="molecule type" value="Genomic_DNA"/>
</dbReference>
<dbReference type="InterPro" id="IPR036249">
    <property type="entry name" value="Thioredoxin-like_sf"/>
</dbReference>
<evidence type="ECO:0000313" key="4">
    <source>
        <dbReference type="EMBL" id="KAK9421638.1"/>
    </source>
</evidence>
<reference evidence="4 5" key="1">
    <citation type="journal article" date="2024" name="J. Plant Pathol.">
        <title>Sequence and assembly of the genome of Seiridium unicorne, isolate CBS 538.82, causal agent of cypress canker disease.</title>
        <authorList>
            <person name="Scali E."/>
            <person name="Rocca G.D."/>
            <person name="Danti R."/>
            <person name="Garbelotto M."/>
            <person name="Barberini S."/>
            <person name="Baroncelli R."/>
            <person name="Emiliani G."/>
        </authorList>
    </citation>
    <scope>NUCLEOTIDE SEQUENCE [LARGE SCALE GENOMIC DNA]</scope>
    <source>
        <strain evidence="4 5">BM-138-508</strain>
    </source>
</reference>
<keyword evidence="2" id="KW-0472">Membrane</keyword>
<dbReference type="Pfam" id="PF00462">
    <property type="entry name" value="Glutaredoxin"/>
    <property type="match status" value="1"/>
</dbReference>
<dbReference type="SUPFAM" id="SSF52833">
    <property type="entry name" value="Thioredoxin-like"/>
    <property type="match status" value="1"/>
</dbReference>
<sequence>MAEQDQHCILLRVSSHNVEFDMAGHGRLLRASGFWTQSSRRAAIRSAASPDADSPDKPHQSFPTRSRALGARIGPIEFSVGRRQHSQEHTHASSGFRQRDRLSLSSYSVTTAHHRLSYSRGCAKSICDLEAIKDEQDRPAAISLLGRSSLAPFFSLVDISCNLPSVAPSNFKRDCSRGTELHYSRIPHPLYPTPHPTINARRSLAAPQPHKMPSARRLRALFLVALAVVITILFFTSQWQQTSERDTRSIQDFYHKTMNAMDGKRGSGGSQVVMSGKGGKVSAGAKDKDGDGSVDKDDEKLAEEMSDRLRAAEQKAKDLANAKAPLKPDSPGQVVGVGSSAGGQGKKDVAAPEDETDEEHEIEVTLNEILKRSPTIIFSKSYCPYSKKAKKLLLEKYSIEPPPFVVELDEHPLGKQLQDKLGEMTGRRTVPNIMINGKSIGGSDDIAELDSRGTLIDKVKSMGGKRVSMKEKFVGSSNKKA</sequence>